<dbReference type="InterPro" id="IPR036117">
    <property type="entry name" value="DhaL_dom_sf"/>
</dbReference>
<dbReference type="Pfam" id="PF02734">
    <property type="entry name" value="Dak2"/>
    <property type="match status" value="1"/>
</dbReference>
<dbReference type="EMBL" id="QCZG01000001">
    <property type="protein sequence ID" value="PWA13467.1"/>
    <property type="molecule type" value="Genomic_DNA"/>
</dbReference>
<dbReference type="AlphaFoldDB" id="A0A2U1K7F7"/>
<proteinExistence type="predicted"/>
<gene>
    <name evidence="2" type="ORF">DCC39_00830</name>
</gene>
<dbReference type="RefSeq" id="WP_116552971.1">
    <property type="nucleotide sequence ID" value="NZ_QCZG01000001.1"/>
</dbReference>
<evidence type="ECO:0000313" key="3">
    <source>
        <dbReference type="Proteomes" id="UP000245998"/>
    </source>
</evidence>
<dbReference type="GO" id="GO:0004371">
    <property type="term" value="F:glycerone kinase activity"/>
    <property type="evidence" value="ECO:0007669"/>
    <property type="project" value="InterPro"/>
</dbReference>
<dbReference type="InterPro" id="IPR048394">
    <property type="entry name" value="FakA-like_M"/>
</dbReference>
<dbReference type="InterPro" id="IPR033470">
    <property type="entry name" value="FakA-like_C"/>
</dbReference>
<comment type="caution">
    <text evidence="2">The sequence shown here is derived from an EMBL/GenBank/DDBJ whole genome shotgun (WGS) entry which is preliminary data.</text>
</comment>
<reference evidence="2 3" key="1">
    <citation type="submission" date="2018-04" db="EMBL/GenBank/DDBJ databases">
        <title>Camelliibacillus theae gen. nov., sp. nov., isolated from Pu'er tea.</title>
        <authorList>
            <person name="Niu L."/>
        </authorList>
    </citation>
    <scope>NUCLEOTIDE SEQUENCE [LARGE SCALE GENOMIC DNA]</scope>
    <source>
        <strain evidence="2 3">T8</strain>
    </source>
</reference>
<evidence type="ECO:0000313" key="2">
    <source>
        <dbReference type="EMBL" id="PWA13467.1"/>
    </source>
</evidence>
<keyword evidence="3" id="KW-1185">Reference proteome</keyword>
<dbReference type="PROSITE" id="PS51480">
    <property type="entry name" value="DHAL"/>
    <property type="match status" value="1"/>
</dbReference>
<sequence length="563" mass="61957">MVLNELDGKYLRQMIYQAASHLSQNKEKINALNVFPVPDGDTGTNMDLTFSSGANEIKKHAKNEIKDIASHFAKGLLMGARGNSGVILSQLFRGFSKAVEAKDVLHSLEFAQALEKGVETAYKAVIKPVEGTILTVAKDAAKKAVSTAKNTNDITEVMKETVAEAKASLSRTPQLLPVLKEVGVVDSGGQGLVVIYEAFLAVLEGKDIADVETDAVSMEEMIRAEHHKNAQSHIHTDDIEFGYCTEFMIHFRDSKLKEQPFEEEAFRNKLSKLGDSLLVVADDELVKVHIHSEYPGELLTYAQRYGELINIKIDNMREQHSSIVQREEAANVKKANTEANIEKEKERFGFVTVAAGKGLVELFKGLGNTEVIFGGQTMNPSTEDIVQAIEKINAETVFVLPNNGNIMMAAEQAAKVASSHVKIIPTKTIPQGIAALFAFNPDLDDKMNEKAMKAAMSNVKSGQVTYAVRDTAIDRIQIKENDFLSISEGKIVSTAPTSEEAAKNLLNEMITDDNELVTIIYGENISEAETEVLEEYINENFSFMDVEIQNGMQPVYSYIIAVE</sequence>
<organism evidence="2 3">
    <name type="scientific">Pueribacillus theae</name>
    <dbReference type="NCBI Taxonomy" id="2171751"/>
    <lineage>
        <taxon>Bacteria</taxon>
        <taxon>Bacillati</taxon>
        <taxon>Bacillota</taxon>
        <taxon>Bacilli</taxon>
        <taxon>Bacillales</taxon>
        <taxon>Bacillaceae</taxon>
        <taxon>Pueribacillus</taxon>
    </lineage>
</organism>
<dbReference type="InterPro" id="IPR019986">
    <property type="entry name" value="YloV-like"/>
</dbReference>
<dbReference type="InterPro" id="IPR004007">
    <property type="entry name" value="DhaL_dom"/>
</dbReference>
<dbReference type="SMART" id="SM01121">
    <property type="entry name" value="Dak1_2"/>
    <property type="match status" value="1"/>
</dbReference>
<dbReference type="Proteomes" id="UP000245998">
    <property type="component" value="Unassembled WGS sequence"/>
</dbReference>
<dbReference type="SMART" id="SM01120">
    <property type="entry name" value="Dak2"/>
    <property type="match status" value="1"/>
</dbReference>
<accession>A0A2U1K7F7</accession>
<dbReference type="PANTHER" id="PTHR33434">
    <property type="entry name" value="DEGV DOMAIN-CONTAINING PROTEIN DR_1986-RELATED"/>
    <property type="match status" value="1"/>
</dbReference>
<evidence type="ECO:0000259" key="1">
    <source>
        <dbReference type="PROSITE" id="PS51480"/>
    </source>
</evidence>
<name>A0A2U1K7F7_9BACI</name>
<dbReference type="OrthoDB" id="9760324at2"/>
<dbReference type="NCBIfam" id="TIGR03599">
    <property type="entry name" value="YloV"/>
    <property type="match status" value="1"/>
</dbReference>
<dbReference type="GO" id="GO:0006071">
    <property type="term" value="P:glycerol metabolic process"/>
    <property type="evidence" value="ECO:0007669"/>
    <property type="project" value="InterPro"/>
</dbReference>
<dbReference type="PANTHER" id="PTHR33434:SF4">
    <property type="entry name" value="PHOSPHATASE PROTEIN"/>
    <property type="match status" value="1"/>
</dbReference>
<dbReference type="Gene3D" id="1.25.40.340">
    <property type="match status" value="1"/>
</dbReference>
<dbReference type="Pfam" id="PF21645">
    <property type="entry name" value="FakA-like_M"/>
    <property type="match status" value="1"/>
</dbReference>
<protein>
    <recommendedName>
        <fullName evidence="1">DhaL domain-containing protein</fullName>
    </recommendedName>
</protein>
<feature type="domain" description="DhaL" evidence="1">
    <location>
        <begin position="9"/>
        <end position="201"/>
    </location>
</feature>
<dbReference type="Pfam" id="PF13684">
    <property type="entry name" value="FakA-like_C"/>
    <property type="match status" value="1"/>
</dbReference>
<dbReference type="InterPro" id="IPR050270">
    <property type="entry name" value="DegV_domain_contain"/>
</dbReference>
<dbReference type="SUPFAM" id="SSF101473">
    <property type="entry name" value="DhaL-like"/>
    <property type="match status" value="1"/>
</dbReference>